<name>A0ABS9DTC2_9PROT</name>
<comment type="caution">
    <text evidence="1">The sequence shown here is derived from an EMBL/GenBank/DDBJ whole genome shotgun (WGS) entry which is preliminary data.</text>
</comment>
<dbReference type="InterPro" id="IPR006637">
    <property type="entry name" value="ChW"/>
</dbReference>
<evidence type="ECO:0000313" key="2">
    <source>
        <dbReference type="Proteomes" id="UP001521209"/>
    </source>
</evidence>
<proteinExistence type="predicted"/>
<sequence length="283" mass="29227">MSRAAVQKTEPEQAPKPALQAGSIQELKVTGHLMTLDSGLFCIVNEASAAATGEQGLPGVRISPPPIGATGIEITGFRADGWLSGHGDAALVRVSEGPAQILVTVYQIAGLADAAPRLQVMRLANGAAPAPTAPAQPPEVMDVLAHIQTRGDVGAKFGDWLGEPGTGTWIEGIAIAAPEGIAPVDFSYQAVLGRGWLSPWVEAGQYCGSRGMALPLLGLRVRLQGEAAERFDIACEASFVDGSKAGPVGNDETCEADSLAALEAVRIGLVPRGRVKAAARGRR</sequence>
<evidence type="ECO:0000313" key="1">
    <source>
        <dbReference type="EMBL" id="MCF3945975.1"/>
    </source>
</evidence>
<dbReference type="Pfam" id="PF07538">
    <property type="entry name" value="ChW"/>
    <property type="match status" value="1"/>
</dbReference>
<dbReference type="EMBL" id="JAKGBZ010000006">
    <property type="protein sequence ID" value="MCF3945975.1"/>
    <property type="molecule type" value="Genomic_DNA"/>
</dbReference>
<accession>A0ABS9DTC2</accession>
<evidence type="ECO:0008006" key="3">
    <source>
        <dbReference type="Google" id="ProtNLM"/>
    </source>
</evidence>
<dbReference type="Proteomes" id="UP001521209">
    <property type="component" value="Unassembled WGS sequence"/>
</dbReference>
<reference evidence="1 2" key="1">
    <citation type="submission" date="2022-01" db="EMBL/GenBank/DDBJ databases">
        <authorList>
            <person name="Won M."/>
            <person name="Kim S.-J."/>
            <person name="Kwon S.-W."/>
        </authorList>
    </citation>
    <scope>NUCLEOTIDE SEQUENCE [LARGE SCALE GENOMIC DNA]</scope>
    <source>
        <strain evidence="1 2">KCTC 23505</strain>
    </source>
</reference>
<protein>
    <recommendedName>
        <fullName evidence="3">Hydrophobic W protein</fullName>
    </recommendedName>
</protein>
<dbReference type="RefSeq" id="WP_235703207.1">
    <property type="nucleotide sequence ID" value="NZ_JAKGBZ010000006.1"/>
</dbReference>
<gene>
    <name evidence="1" type="ORF">L2A60_04650</name>
</gene>
<keyword evidence="2" id="KW-1185">Reference proteome</keyword>
<organism evidence="1 2">
    <name type="scientific">Acidiphilium iwatense</name>
    <dbReference type="NCBI Taxonomy" id="768198"/>
    <lineage>
        <taxon>Bacteria</taxon>
        <taxon>Pseudomonadati</taxon>
        <taxon>Pseudomonadota</taxon>
        <taxon>Alphaproteobacteria</taxon>
        <taxon>Acetobacterales</taxon>
        <taxon>Acidocellaceae</taxon>
        <taxon>Acidiphilium</taxon>
    </lineage>
</organism>